<dbReference type="SMART" id="SM00426">
    <property type="entry name" value="TEA"/>
    <property type="match status" value="1"/>
</dbReference>
<keyword evidence="4" id="KW-0804">Transcription</keyword>
<evidence type="ECO:0000313" key="10">
    <source>
        <dbReference type="Proteomes" id="UP000672032"/>
    </source>
</evidence>
<dbReference type="OrthoDB" id="10006572at2759"/>
<evidence type="ECO:0000256" key="4">
    <source>
        <dbReference type="ARBA" id="ARBA00023163"/>
    </source>
</evidence>
<feature type="region of interest" description="Disordered" evidence="7">
    <location>
        <begin position="88"/>
        <end position="113"/>
    </location>
</feature>
<reference evidence="9" key="1">
    <citation type="submission" date="2020-10" db="EMBL/GenBank/DDBJ databases">
        <title>Genome Sequence of Monilinia vaccinii-corymbosi Sheds Light on Mummy Berry Disease Infection of Blueberry and Mating Type.</title>
        <authorList>
            <person name="Yow A.G."/>
            <person name="Zhang Y."/>
            <person name="Bansal K."/>
            <person name="Eacker S.M."/>
            <person name="Sullivan S."/>
            <person name="Liachko I."/>
            <person name="Cubeta M.A."/>
            <person name="Rollins J.A."/>
            <person name="Ashrafi H."/>
        </authorList>
    </citation>
    <scope>NUCLEOTIDE SEQUENCE</scope>
    <source>
        <strain evidence="9">RL-1</strain>
    </source>
</reference>
<feature type="compositionally biased region" description="Polar residues" evidence="7">
    <location>
        <begin position="7"/>
        <end position="25"/>
    </location>
</feature>
<accession>A0A8A3PRZ8</accession>
<feature type="region of interest" description="Disordered" evidence="7">
    <location>
        <begin position="1"/>
        <end position="38"/>
    </location>
</feature>
<name>A0A8A3PRZ8_9HELO</name>
<feature type="domain" description="TEA" evidence="8">
    <location>
        <begin position="123"/>
        <end position="209"/>
    </location>
</feature>
<dbReference type="Gene3D" id="6.10.20.40">
    <property type="entry name" value="TEA/ATTS domain"/>
    <property type="match status" value="1"/>
</dbReference>
<dbReference type="GO" id="GO:0000978">
    <property type="term" value="F:RNA polymerase II cis-regulatory region sequence-specific DNA binding"/>
    <property type="evidence" value="ECO:0007669"/>
    <property type="project" value="TreeGrafter"/>
</dbReference>
<protein>
    <recommendedName>
        <fullName evidence="8">TEA domain-containing protein</fullName>
    </recommendedName>
</protein>
<dbReference type="EMBL" id="CP063413">
    <property type="protein sequence ID" value="QSZ37645.1"/>
    <property type="molecule type" value="Genomic_DNA"/>
</dbReference>
<dbReference type="Pfam" id="PF01285">
    <property type="entry name" value="TEA"/>
    <property type="match status" value="1"/>
</dbReference>
<dbReference type="AlphaFoldDB" id="A0A8A3PRZ8"/>
<dbReference type="PANTHER" id="PTHR11834:SF0">
    <property type="entry name" value="PROTEIN SCALLOPED"/>
    <property type="match status" value="1"/>
</dbReference>
<gene>
    <name evidence="9" type="ORF">DSL72_008744</name>
</gene>
<dbReference type="PANTHER" id="PTHR11834">
    <property type="entry name" value="TRANSCRIPTIONAL ENHANCER FACTOR TEF RELATED"/>
    <property type="match status" value="1"/>
</dbReference>
<evidence type="ECO:0000256" key="6">
    <source>
        <dbReference type="PROSITE-ProRule" id="PRU00505"/>
    </source>
</evidence>
<evidence type="ECO:0000256" key="3">
    <source>
        <dbReference type="ARBA" id="ARBA00023015"/>
    </source>
</evidence>
<dbReference type="GO" id="GO:0000981">
    <property type="term" value="F:DNA-binding transcription factor activity, RNA polymerase II-specific"/>
    <property type="evidence" value="ECO:0007669"/>
    <property type="project" value="TreeGrafter"/>
</dbReference>
<proteinExistence type="inferred from homology"/>
<dbReference type="InterPro" id="IPR038096">
    <property type="entry name" value="TEA/ATTS_sf"/>
</dbReference>
<keyword evidence="10" id="KW-1185">Reference proteome</keyword>
<evidence type="ECO:0000259" key="8">
    <source>
        <dbReference type="PROSITE" id="PS51088"/>
    </source>
</evidence>
<keyword evidence="5" id="KW-0539">Nucleus</keyword>
<keyword evidence="3" id="KW-0805">Transcription regulation</keyword>
<evidence type="ECO:0000256" key="7">
    <source>
        <dbReference type="SAM" id="MobiDB-lite"/>
    </source>
</evidence>
<evidence type="ECO:0000256" key="2">
    <source>
        <dbReference type="ARBA" id="ARBA00008421"/>
    </source>
</evidence>
<dbReference type="InterPro" id="IPR000818">
    <property type="entry name" value="TEA/ATTS_dom"/>
</dbReference>
<comment type="subcellular location">
    <subcellularLocation>
        <location evidence="1">Nucleus</location>
    </subcellularLocation>
</comment>
<dbReference type="Proteomes" id="UP000672032">
    <property type="component" value="Chromosome 9"/>
</dbReference>
<dbReference type="GO" id="GO:0005667">
    <property type="term" value="C:transcription regulator complex"/>
    <property type="evidence" value="ECO:0007669"/>
    <property type="project" value="TreeGrafter"/>
</dbReference>
<sequence>MEDPRNTLPSVYSSQQLQLDESSGLSRLKEPLSDSAGNAQLHELASENLYHDNKRHPVRGQERSIYSMPTLPSQPLRPPAGNTLELRKRHNRQQRSNRHSNRNPIVDSPQYQAYRARVNRDGNSGSDTKWPEDLENAFLDALLAIPPMGRRKFSFRGKPHGRNELIREYLWIAYKNTLPPGQRPDPTMMRNRKQVSSHIQVLKGFLTLHPALCKNMKRDIYSVV</sequence>
<feature type="DNA-binding region" description="TEA" evidence="6">
    <location>
        <begin position="123"/>
        <end position="209"/>
    </location>
</feature>
<dbReference type="PROSITE" id="PS51088">
    <property type="entry name" value="TEA_2"/>
    <property type="match status" value="1"/>
</dbReference>
<dbReference type="InterPro" id="IPR050937">
    <property type="entry name" value="TEC1_TEAD_TF"/>
</dbReference>
<feature type="compositionally biased region" description="Basic residues" evidence="7">
    <location>
        <begin position="88"/>
        <end position="101"/>
    </location>
</feature>
<dbReference type="GO" id="GO:0005634">
    <property type="term" value="C:nucleus"/>
    <property type="evidence" value="ECO:0007669"/>
    <property type="project" value="UniProtKB-SubCell"/>
</dbReference>
<organism evidence="9 10">
    <name type="scientific">Monilinia vaccinii-corymbosi</name>
    <dbReference type="NCBI Taxonomy" id="61207"/>
    <lineage>
        <taxon>Eukaryota</taxon>
        <taxon>Fungi</taxon>
        <taxon>Dikarya</taxon>
        <taxon>Ascomycota</taxon>
        <taxon>Pezizomycotina</taxon>
        <taxon>Leotiomycetes</taxon>
        <taxon>Helotiales</taxon>
        <taxon>Sclerotiniaceae</taxon>
        <taxon>Monilinia</taxon>
    </lineage>
</organism>
<evidence type="ECO:0000256" key="5">
    <source>
        <dbReference type="ARBA" id="ARBA00023242"/>
    </source>
</evidence>
<comment type="similarity">
    <text evidence="2">Belongs to the TEC1 family.</text>
</comment>
<evidence type="ECO:0000313" key="9">
    <source>
        <dbReference type="EMBL" id="QSZ37645.1"/>
    </source>
</evidence>
<evidence type="ECO:0000256" key="1">
    <source>
        <dbReference type="ARBA" id="ARBA00004123"/>
    </source>
</evidence>